<dbReference type="AlphaFoldDB" id="A0A7W7WK90"/>
<feature type="compositionally biased region" description="Pro residues" evidence="1">
    <location>
        <begin position="474"/>
        <end position="491"/>
    </location>
</feature>
<feature type="region of interest" description="Disordered" evidence="1">
    <location>
        <begin position="422"/>
        <end position="506"/>
    </location>
</feature>
<dbReference type="EMBL" id="JACHJR010000001">
    <property type="protein sequence ID" value="MBB4950577.1"/>
    <property type="molecule type" value="Genomic_DNA"/>
</dbReference>
<evidence type="ECO:0000313" key="2">
    <source>
        <dbReference type="EMBL" id="MBB4950577.1"/>
    </source>
</evidence>
<sequence>MTQDGFAGAERIGATIDVLADALLGADATHYPAASLTAFDRAAHPSADALFGLRLSPAGPGLLTVRGLGTVVEASTARTAADAEAPTAELFARYGGRDVYGLPAEAVSPEQVAVPVRPEAAEGWMRPEFPAAVARFAAERPVAVPEELATGAGVEVRLVVPSLFHPLTVRGDRQARAGHLAEVAEELYSGARGSQRQDWSVLTGLLAQPAAAAGVVFAGIAALRVDGRPSRASLVVSLAPHPRQISELSAELADARPQAEVWTVLVPAGPTAVLVESRIAPVPPLLLPVGQSVTEPDAADNTVVSVLQAFLPLPDGVSVLTVQLGTAQADDWDLYAATFAEILASIQLGWDGTRAALPQLPAQQPVAQQPVAQAPLAPQPPVQQAVQQAAPVPPVAVPPVPAMPPTVPAQAPAVAAPAPAVAAPAAQERPKGTPVRVPPADFNPFAPPRPAEVPAQAEAPAAEGTPRKGVKVNVPPPDFNPFAAPAPPPARPATAAPQPVAQAPAAADPFGTVTTQQAADPFGTVTSAQPAAPARVVAPTPPPAAPPAADAPAPGKGVKVNIPPPDFNPFAPPAPAAAAEEEDAPAPRKGVKVNIPPPDFNPFASLAPAPVAAAPAPPAEPEAPAYNPFG</sequence>
<protein>
    <submittedName>
        <fullName evidence="2">Uncharacterized protein</fullName>
    </submittedName>
</protein>
<dbReference type="RefSeq" id="WP_184921847.1">
    <property type="nucleotide sequence ID" value="NZ_JACHJR010000001.1"/>
</dbReference>
<reference evidence="2 3" key="1">
    <citation type="submission" date="2020-08" db="EMBL/GenBank/DDBJ databases">
        <title>Sequencing the genomes of 1000 actinobacteria strains.</title>
        <authorList>
            <person name="Klenk H.-P."/>
        </authorList>
    </citation>
    <scope>NUCLEOTIDE SEQUENCE [LARGE SCALE GENOMIC DNA]</scope>
    <source>
        <strain evidence="2 3">DSM 44786</strain>
    </source>
</reference>
<feature type="region of interest" description="Disordered" evidence="1">
    <location>
        <begin position="611"/>
        <end position="630"/>
    </location>
</feature>
<keyword evidence="3" id="KW-1185">Reference proteome</keyword>
<feature type="region of interest" description="Disordered" evidence="1">
    <location>
        <begin position="524"/>
        <end position="596"/>
    </location>
</feature>
<accession>A0A7W7WK90</accession>
<comment type="caution">
    <text evidence="2">The sequence shown here is derived from an EMBL/GenBank/DDBJ whole genome shotgun (WGS) entry which is preliminary data.</text>
</comment>
<evidence type="ECO:0000256" key="1">
    <source>
        <dbReference type="SAM" id="MobiDB-lite"/>
    </source>
</evidence>
<dbReference type="Proteomes" id="UP000573327">
    <property type="component" value="Unassembled WGS sequence"/>
</dbReference>
<evidence type="ECO:0000313" key="3">
    <source>
        <dbReference type="Proteomes" id="UP000573327"/>
    </source>
</evidence>
<feature type="compositionally biased region" description="Low complexity" evidence="1">
    <location>
        <begin position="452"/>
        <end position="463"/>
    </location>
</feature>
<organism evidence="2 3">
    <name type="scientific">Kitasatospora gansuensis</name>
    <dbReference type="NCBI Taxonomy" id="258050"/>
    <lineage>
        <taxon>Bacteria</taxon>
        <taxon>Bacillati</taxon>
        <taxon>Actinomycetota</taxon>
        <taxon>Actinomycetes</taxon>
        <taxon>Kitasatosporales</taxon>
        <taxon>Streptomycetaceae</taxon>
        <taxon>Kitasatospora</taxon>
    </lineage>
</organism>
<gene>
    <name evidence="2" type="ORF">F4556_006112</name>
</gene>
<feature type="compositionally biased region" description="Pro residues" evidence="1">
    <location>
        <begin position="562"/>
        <end position="575"/>
    </location>
</feature>
<feature type="compositionally biased region" description="Low complexity" evidence="1">
    <location>
        <begin position="492"/>
        <end position="506"/>
    </location>
</feature>
<name>A0A7W7WK90_9ACTN</name>
<proteinExistence type="predicted"/>